<dbReference type="InterPro" id="IPR004242">
    <property type="entry name" value="Transposase_21"/>
</dbReference>
<evidence type="ECO:0000313" key="2">
    <source>
        <dbReference type="EMBL" id="TYK04598.1"/>
    </source>
</evidence>
<dbReference type="Pfam" id="PF02992">
    <property type="entry name" value="Transposase_21"/>
    <property type="match status" value="1"/>
</dbReference>
<feature type="region of interest" description="Disordered" evidence="1">
    <location>
        <begin position="525"/>
        <end position="547"/>
    </location>
</feature>
<proteinExistence type="predicted"/>
<evidence type="ECO:0000313" key="3">
    <source>
        <dbReference type="Proteomes" id="UP000321947"/>
    </source>
</evidence>
<sequence length="731" mass="83765">MARRSRPDKQAHYRNLRCDPMEETVGCIVIYPSPTYYELLPPFTLFIAHANTLRMESAPMHGQKLCMNLTVNDRLDSSPSELLKQHHLLPACFAVRSSPPSVPLLLSSLIVVPRRSVAVCHLSYGSLSVLNIFVVDLRWLSCSYGSLSFFEFVSVWDDYPVVMLMHVKVLNGWSNKSFDMLLELLRAAFPMCSTTIPSSFYEAKRKLRDLGLGYETIHTCKYDCVLYWKELVDLQHCPICGEARYKSGGSTLILNFLILLLIHETPFGIQGRISFMGHRRYLPKNHVWRRSRLHDGKVERKAPLVVMNGHEILEQLNQLEFPVMRKTKDTTNAWLDLQDLKIRKDLHLVEMGNQLVKPHASYTLTSSERVEFCKLTKSVLELRESANLSNDFFSLAMGPSFDVRCYNGCIVGGVRFHIVELDSRRTTQNSGVMVIGESDASGTDDNNFYGVLDEMLHVQYPIDVDPTIAERPIVRHVTNNFIDDVDEHLSHASKDELVTNHVPTYLSDAMFLEFEDDLDNIAGGLSSVDDNTMSSSQQPATPTPRRRVQSRLLELEYHVAINGRIPMMIAHGAEKPISPHWGDVEREYIEVVKDDFQRLFVLDFNDQAMNRFVEHQMLMTFKEFQADCHRHFKKYNDPKEARANPPNALVGRHEDWQFLYDHYMSHAFQYELAERKGELVDCVELFRETHVRAEMFVSQATEDAHGSQPLSEDEICDQVLGKRPGYLKGLG</sequence>
<dbReference type="Proteomes" id="UP000321947">
    <property type="component" value="Unassembled WGS sequence"/>
</dbReference>
<reference evidence="2 3" key="1">
    <citation type="submission" date="2019-08" db="EMBL/GenBank/DDBJ databases">
        <title>Draft genome sequences of two oriental melons (Cucumis melo L. var makuwa).</title>
        <authorList>
            <person name="Kwon S.-Y."/>
        </authorList>
    </citation>
    <scope>NUCLEOTIDE SEQUENCE [LARGE SCALE GENOMIC DNA]</scope>
    <source>
        <strain evidence="3">cv. Chang Bougi</strain>
        <tissue evidence="2">Leaf</tissue>
    </source>
</reference>
<dbReference type="PANTHER" id="PTHR10775:SF185">
    <property type="entry name" value="OS08G0208400 PROTEIN"/>
    <property type="match status" value="1"/>
</dbReference>
<dbReference type="PANTHER" id="PTHR10775">
    <property type="entry name" value="OS08G0208400 PROTEIN"/>
    <property type="match status" value="1"/>
</dbReference>
<name>A0A5D3BZZ6_CUCMM</name>
<dbReference type="EMBL" id="SSTD01014204">
    <property type="protein sequence ID" value="TYK04598.1"/>
    <property type="molecule type" value="Genomic_DNA"/>
</dbReference>
<comment type="caution">
    <text evidence="2">The sequence shown here is derived from an EMBL/GenBank/DDBJ whole genome shotgun (WGS) entry which is preliminary data.</text>
</comment>
<feature type="compositionally biased region" description="Polar residues" evidence="1">
    <location>
        <begin position="528"/>
        <end position="540"/>
    </location>
</feature>
<dbReference type="AlphaFoldDB" id="A0A5D3BZZ6"/>
<organism evidence="2 3">
    <name type="scientific">Cucumis melo var. makuwa</name>
    <name type="common">Oriental melon</name>
    <dbReference type="NCBI Taxonomy" id="1194695"/>
    <lineage>
        <taxon>Eukaryota</taxon>
        <taxon>Viridiplantae</taxon>
        <taxon>Streptophyta</taxon>
        <taxon>Embryophyta</taxon>
        <taxon>Tracheophyta</taxon>
        <taxon>Spermatophyta</taxon>
        <taxon>Magnoliopsida</taxon>
        <taxon>eudicotyledons</taxon>
        <taxon>Gunneridae</taxon>
        <taxon>Pentapetalae</taxon>
        <taxon>rosids</taxon>
        <taxon>fabids</taxon>
        <taxon>Cucurbitales</taxon>
        <taxon>Cucurbitaceae</taxon>
        <taxon>Benincaseae</taxon>
        <taxon>Cucumis</taxon>
    </lineage>
</organism>
<gene>
    <name evidence="2" type="ORF">E5676_scaffold409G002360</name>
</gene>
<protein>
    <submittedName>
        <fullName evidence="2">CACTA en-spm transposon protein</fullName>
    </submittedName>
</protein>
<evidence type="ECO:0000256" key="1">
    <source>
        <dbReference type="SAM" id="MobiDB-lite"/>
    </source>
</evidence>
<accession>A0A5D3BZZ6</accession>